<keyword evidence="4" id="KW-0068">Autocatalytic cleavage</keyword>
<organism evidence="8 9">
    <name type="scientific">Lactococcus phage P1048</name>
    <dbReference type="NCBI Taxonomy" id="2662295"/>
    <lineage>
        <taxon>Viruses</taxon>
        <taxon>Duplodnaviria</taxon>
        <taxon>Heunggongvirae</taxon>
        <taxon>Uroviricota</taxon>
        <taxon>Caudoviricetes</taxon>
        <taxon>Audreyjarvisvirus</taxon>
        <taxon>Audreyjarvisvirus P1048</taxon>
    </lineage>
</organism>
<dbReference type="InterPro" id="IPR016195">
    <property type="entry name" value="Pol/histidinol_Pase-like"/>
</dbReference>
<keyword evidence="1" id="KW-0808">Transferase</keyword>
<dbReference type="InterPro" id="IPR004013">
    <property type="entry name" value="PHP_dom"/>
</dbReference>
<dbReference type="KEGG" id="vg:56138036"/>
<dbReference type="Pfam" id="PF07733">
    <property type="entry name" value="DNA_pol3_alpha"/>
    <property type="match status" value="1"/>
</dbReference>
<dbReference type="PROSITE" id="PS50819">
    <property type="entry name" value="INTEIN_ENDONUCLEASE"/>
    <property type="match status" value="1"/>
</dbReference>
<dbReference type="PROSITE" id="PS50818">
    <property type="entry name" value="INTEIN_C_TER"/>
    <property type="match status" value="1"/>
</dbReference>
<evidence type="ECO:0000256" key="2">
    <source>
        <dbReference type="ARBA" id="ARBA00022695"/>
    </source>
</evidence>
<dbReference type="Pfam" id="PF17657">
    <property type="entry name" value="DNA_pol3_finger"/>
    <property type="match status" value="1"/>
</dbReference>
<dbReference type="GeneID" id="56138036"/>
<dbReference type="PANTHER" id="PTHR32294">
    <property type="entry name" value="DNA POLYMERASE III SUBUNIT ALPHA"/>
    <property type="match status" value="1"/>
</dbReference>
<feature type="domain" description="DOD-type homing endonuclease" evidence="7">
    <location>
        <begin position="522"/>
        <end position="661"/>
    </location>
</feature>
<dbReference type="SUPFAM" id="SSF89550">
    <property type="entry name" value="PHP domain-like"/>
    <property type="match status" value="1"/>
</dbReference>
<evidence type="ECO:0000256" key="6">
    <source>
        <dbReference type="ARBA" id="ARBA00023000"/>
    </source>
</evidence>
<dbReference type="PANTHER" id="PTHR32294:SF0">
    <property type="entry name" value="DNA POLYMERASE III SUBUNIT ALPHA"/>
    <property type="match status" value="1"/>
</dbReference>
<keyword evidence="2" id="KW-0548">Nucleotidyltransferase</keyword>
<dbReference type="GO" id="GO:0008408">
    <property type="term" value="F:3'-5' exonuclease activity"/>
    <property type="evidence" value="ECO:0007669"/>
    <property type="project" value="InterPro"/>
</dbReference>
<dbReference type="GO" id="GO:0003887">
    <property type="term" value="F:DNA-directed DNA polymerase activity"/>
    <property type="evidence" value="ECO:0007669"/>
    <property type="project" value="UniProtKB-KW"/>
</dbReference>
<dbReference type="Pfam" id="PF14890">
    <property type="entry name" value="Intein_splicing"/>
    <property type="match status" value="1"/>
</dbReference>
<dbReference type="InterPro" id="IPR004042">
    <property type="entry name" value="Intein_endonuc_central"/>
</dbReference>
<protein>
    <submittedName>
        <fullName evidence="8">Putative DNA polymerase III alpha subunit</fullName>
    </submittedName>
</protein>
<evidence type="ECO:0000313" key="9">
    <source>
        <dbReference type="Proteomes" id="UP000422881"/>
    </source>
</evidence>
<keyword evidence="9" id="KW-1185">Reference proteome</keyword>
<dbReference type="SUPFAM" id="SSF51294">
    <property type="entry name" value="Hedgehog/intein (Hint) domain"/>
    <property type="match status" value="1"/>
</dbReference>
<evidence type="ECO:0000256" key="3">
    <source>
        <dbReference type="ARBA" id="ARBA00022705"/>
    </source>
</evidence>
<sequence>MTDLNTLTYQNIHSHSFYSNISTHDSVISRTDVAERAVELGHTTLSCIEHGYMGNVFETYRIAKQFNLKLIFGTEFYYVKDRFEKDRTNSHLLVVAKNENGKEAITGLISESYQTGFYGRNRIDEELLFSLPKDDVIVTTACIASPINLYEGYAEYFIPKAKAYFGDNFFLEVQPHWNKKQADFNEKLIEYRKEYNVPFILGVDTHYIKEEDYKIRDIYLKSRKIVYDKEEGFFMDYPETKTIIERFKKQNVLSDEQIIEAFDNSHVVDEFDAIVINDDIKMPSVYPDKTEKEKVKILKKHINKAWIEDRKHISKERHKEYIEAIQSEMSIVENTHMTDYFLMNEKIISLGKEKYGGVLTKTGRGCFEETALVQTKDSLKKISEVEVGDKVINRFGEWDNVINKFTYDIEEEMIQIDHLNSAGKYNPIIATFDHKILIKDGNGTKFVQAKDLTKNDYVVLPKLKHIVEETYRKDFIDLNDFNDFGFEYDDKFIYETYEGANNRRYNKTINRFIPNDKVHNIFVGLMYGDGNVHRNDVSLYVNTKTHKIYKNKNIFKLISDRVGVSMKVYSAKNKNLEHLISTSKIFASFIKKEYFTSNKDSFKKFNKSLFNQSNENLSGLKEGLILSDGSVSDGRISFDNTSKDLMYSYKKLNDILHETPVSMSVRLKHIDSRGYTSKESYKMRKRDDNVCKTASRVLEDEEHFYLPITKLTIIPKRKTKVYDLQVENDPSFVIYNMVVHNSAPSFYLNKLLDFTAVDRVNSPLKLYPTRFMSESRILEARSLPDVDYNTADPEPFMKAQKEILGEDNAYQMIAYGTMQEKDAFKTYCRGLDIPKNEYWTIAEDLERWVKTDKWRDIIKASQQFIGVVTSFSPHPCSSLLLSDPISRKIGVIKTKEGVDVALIGSYDSDVYKYLKNDLLVVTVWDIIAKVCKELNIEIPDVRTLTKLVESNDKVWDLYKDGMVATLNQAGTPSGKPQVMQYKPQSVRELSMWVAGIRPSFASMKSYFLNRQPFSYNIPAFDELLKDSDNFVLFQESIMATLQFAGYEEDVTYGLLKAIAKKKKGIIEPIHDKFIEGFVAKTGSKEQALKVWTIIENAVNYGFNSSHAYSVALDSLYGAWLKATYPLVYFAVVLNVYKNSKDKQAELINELEYFGITLKGLQFGKSKSDYSYETDTNTIYKGISTVAYLNQQVADNLYNLAKEKRYEKDDIIQLFLDILDGALADNRQMNILIKLGFFKEFGEESTLLELYNTMTGYQTKKPNPIFTDNKKLDVKYSRTHKEKTKLVRIENIKEYYGLILKNAHLLPTTNLFDRLTSEVEYMGYAETLDQSLGKNVYVVMDINTKYTPVYTLYNMYDGHVSVAKIDKKKAYRDTKSTKDGELIIKLGDKIEVMEFTQRPKMALVDGKWESNYDQMQDYIEHVRMIERYKD</sequence>
<dbReference type="GO" id="GO:0004519">
    <property type="term" value="F:endonuclease activity"/>
    <property type="evidence" value="ECO:0007669"/>
    <property type="project" value="InterPro"/>
</dbReference>
<dbReference type="Pfam" id="PF02811">
    <property type="entry name" value="PHP"/>
    <property type="match status" value="1"/>
</dbReference>
<dbReference type="Gene3D" id="2.170.16.10">
    <property type="entry name" value="Hedgehog/Intein (Hint) domain"/>
    <property type="match status" value="1"/>
</dbReference>
<dbReference type="SMART" id="SM00305">
    <property type="entry name" value="HintC"/>
    <property type="match status" value="1"/>
</dbReference>
<dbReference type="RefSeq" id="YP_009905650.1">
    <property type="nucleotide sequence ID" value="NC_049857.1"/>
</dbReference>
<dbReference type="InterPro" id="IPR011708">
    <property type="entry name" value="DNA_pol3_alpha_NTPase_dom"/>
</dbReference>
<evidence type="ECO:0000256" key="5">
    <source>
        <dbReference type="ARBA" id="ARBA00022932"/>
    </source>
</evidence>
<dbReference type="InterPro" id="IPR003586">
    <property type="entry name" value="Hint_dom_C"/>
</dbReference>
<dbReference type="Gene3D" id="3.20.20.140">
    <property type="entry name" value="Metal-dependent hydrolases"/>
    <property type="match status" value="1"/>
</dbReference>
<keyword evidence="6" id="KW-0651">Protein splicing</keyword>
<dbReference type="InterPro" id="IPR030934">
    <property type="entry name" value="Intein_C"/>
</dbReference>
<keyword evidence="5" id="KW-0239">DNA-directed DNA polymerase</keyword>
<dbReference type="Proteomes" id="UP000422881">
    <property type="component" value="Segment"/>
</dbReference>
<evidence type="ECO:0000256" key="1">
    <source>
        <dbReference type="ARBA" id="ARBA00022679"/>
    </source>
</evidence>
<dbReference type="InterPro" id="IPR004805">
    <property type="entry name" value="DnaE2/DnaE/PolC"/>
</dbReference>
<dbReference type="InterPro" id="IPR040982">
    <property type="entry name" value="DNA_pol3_finger"/>
</dbReference>
<evidence type="ECO:0000313" key="8">
    <source>
        <dbReference type="EMBL" id="QGJ85012.1"/>
    </source>
</evidence>
<proteinExistence type="predicted"/>
<dbReference type="InterPro" id="IPR027434">
    <property type="entry name" value="Homing_endonucl"/>
</dbReference>
<evidence type="ECO:0000256" key="4">
    <source>
        <dbReference type="ARBA" id="ARBA00022813"/>
    </source>
</evidence>
<dbReference type="InterPro" id="IPR036844">
    <property type="entry name" value="Hint_dom_sf"/>
</dbReference>
<keyword evidence="3" id="KW-0235">DNA replication</keyword>
<dbReference type="GO" id="GO:0006260">
    <property type="term" value="P:DNA replication"/>
    <property type="evidence" value="ECO:0007669"/>
    <property type="project" value="UniProtKB-KW"/>
</dbReference>
<accession>A0A649V2Z4</accession>
<dbReference type="EMBL" id="MN552145">
    <property type="protein sequence ID" value="QGJ85012.1"/>
    <property type="molecule type" value="Genomic_DNA"/>
</dbReference>
<dbReference type="CDD" id="cd00081">
    <property type="entry name" value="Hint"/>
    <property type="match status" value="1"/>
</dbReference>
<reference evidence="8 9" key="1">
    <citation type="submission" date="2019-10" db="EMBL/GenBank/DDBJ databases">
        <authorList>
            <person name="Brinks E."/>
        </authorList>
    </citation>
    <scope>NUCLEOTIDE SEQUENCE [LARGE SCALE GENOMIC DNA]</scope>
</reference>
<dbReference type="Gene3D" id="3.10.28.10">
    <property type="entry name" value="Homing endonucleases"/>
    <property type="match status" value="1"/>
</dbReference>
<name>A0A649V2Z4_9CAUD</name>
<dbReference type="SMART" id="SM00306">
    <property type="entry name" value="HintN"/>
    <property type="match status" value="1"/>
</dbReference>
<dbReference type="InterPro" id="IPR003587">
    <property type="entry name" value="Hint_dom_N"/>
</dbReference>
<evidence type="ECO:0000259" key="7">
    <source>
        <dbReference type="PROSITE" id="PS50819"/>
    </source>
</evidence>